<sequence length="34" mass="3935">FFGYGVHEDKEAWWDMSQPTLGFDTAHVTVGKDY</sequence>
<name>A0A2J1DSD6_9CHLR</name>
<dbReference type="EMBL" id="PHFD01000387">
    <property type="protein sequence ID" value="PKH45042.1"/>
    <property type="molecule type" value="Genomic_DNA"/>
</dbReference>
<comment type="caution">
    <text evidence="1">The sequence shown here is derived from an EMBL/GenBank/DDBJ whole genome shotgun (WGS) entry which is preliminary data.</text>
</comment>
<feature type="non-terminal residue" evidence="1">
    <location>
        <position position="1"/>
    </location>
</feature>
<evidence type="ECO:0000313" key="2">
    <source>
        <dbReference type="Proteomes" id="UP000233649"/>
    </source>
</evidence>
<reference evidence="1 2" key="1">
    <citation type="journal article" date="2017" name="FEMS Microbiol. Ecol.">
        <title>Reconstructed genomes of novel Dehalococcoides mccartyi strains from 1,2,3,4-tetrachlorodibenzo-p-dioxin-dechlorinating enrichment cultures reveal divergent reductive dehalogenase gene profiles.</title>
        <authorList>
            <person name="Dam H.T."/>
            <person name="Vollmers J."/>
            <person name="Kaster A.K."/>
            <person name="Haggblom M.M."/>
        </authorList>
    </citation>
    <scope>NUCLEOTIDE SEQUENCE [LARGE SCALE GENOMIC DNA]</scope>
    <source>
        <strain evidence="1 2">H1-3-2.001</strain>
    </source>
</reference>
<organism evidence="1 2">
    <name type="scientific">Dehalococcoides mccartyi</name>
    <dbReference type="NCBI Taxonomy" id="61435"/>
    <lineage>
        <taxon>Bacteria</taxon>
        <taxon>Bacillati</taxon>
        <taxon>Chloroflexota</taxon>
        <taxon>Dehalococcoidia</taxon>
        <taxon>Dehalococcoidales</taxon>
        <taxon>Dehalococcoidaceae</taxon>
        <taxon>Dehalococcoides</taxon>
    </lineage>
</organism>
<gene>
    <name evidence="1" type="ORF">CVH13_01649</name>
</gene>
<accession>A0A2J1DSD6</accession>
<proteinExistence type="predicted"/>
<dbReference type="AlphaFoldDB" id="A0A2J1DSD6"/>
<protein>
    <submittedName>
        <fullName evidence="1">Reductive dehalogenase</fullName>
    </submittedName>
</protein>
<evidence type="ECO:0000313" key="1">
    <source>
        <dbReference type="EMBL" id="PKH45042.1"/>
    </source>
</evidence>
<dbReference type="Proteomes" id="UP000233649">
    <property type="component" value="Unassembled WGS sequence"/>
</dbReference>